<name>T1H3D4_MEGSC</name>
<dbReference type="HOGENOM" id="CLU_2870144_0_0_1"/>
<dbReference type="EMBL" id="CAQQ02386224">
    <property type="status" value="NOT_ANNOTATED_CDS"/>
    <property type="molecule type" value="Genomic_DNA"/>
</dbReference>
<dbReference type="EnsemblMetazoa" id="MESCA010758-RA">
    <property type="protein sequence ID" value="MESCA010758-PA"/>
    <property type="gene ID" value="MESCA010758"/>
</dbReference>
<keyword evidence="2" id="KW-1185">Reference proteome</keyword>
<reference evidence="2" key="1">
    <citation type="submission" date="2013-02" db="EMBL/GenBank/DDBJ databases">
        <authorList>
            <person name="Hughes D."/>
        </authorList>
    </citation>
    <scope>NUCLEOTIDE SEQUENCE</scope>
    <source>
        <strain>Durham</strain>
        <strain evidence="2">NC isolate 2 -- Noor lab</strain>
    </source>
</reference>
<sequence>MIFGAICIKDHQHSLHPGKSSAELLKAVGCLQSAANQNLECRNDAKRMESFAQSKKGAKENGNK</sequence>
<proteinExistence type="predicted"/>
<dbReference type="Proteomes" id="UP000015102">
    <property type="component" value="Unassembled WGS sequence"/>
</dbReference>
<organism evidence="1 2">
    <name type="scientific">Megaselia scalaris</name>
    <name type="common">Humpbacked fly</name>
    <name type="synonym">Phora scalaris</name>
    <dbReference type="NCBI Taxonomy" id="36166"/>
    <lineage>
        <taxon>Eukaryota</taxon>
        <taxon>Metazoa</taxon>
        <taxon>Ecdysozoa</taxon>
        <taxon>Arthropoda</taxon>
        <taxon>Hexapoda</taxon>
        <taxon>Insecta</taxon>
        <taxon>Pterygota</taxon>
        <taxon>Neoptera</taxon>
        <taxon>Endopterygota</taxon>
        <taxon>Diptera</taxon>
        <taxon>Brachycera</taxon>
        <taxon>Muscomorpha</taxon>
        <taxon>Platypezoidea</taxon>
        <taxon>Phoridae</taxon>
        <taxon>Megaseliini</taxon>
        <taxon>Megaselia</taxon>
    </lineage>
</organism>
<reference evidence="1" key="2">
    <citation type="submission" date="2015-06" db="UniProtKB">
        <authorList>
            <consortium name="EnsemblMetazoa"/>
        </authorList>
    </citation>
    <scope>IDENTIFICATION</scope>
</reference>
<evidence type="ECO:0000313" key="2">
    <source>
        <dbReference type="Proteomes" id="UP000015102"/>
    </source>
</evidence>
<dbReference type="AlphaFoldDB" id="T1H3D4"/>
<protein>
    <submittedName>
        <fullName evidence="1">Uncharacterized protein</fullName>
    </submittedName>
</protein>
<evidence type="ECO:0000313" key="1">
    <source>
        <dbReference type="EnsemblMetazoa" id="MESCA010758-PA"/>
    </source>
</evidence>
<dbReference type="EMBL" id="CAQQ02386223">
    <property type="status" value="NOT_ANNOTATED_CDS"/>
    <property type="molecule type" value="Genomic_DNA"/>
</dbReference>
<accession>T1H3D4</accession>